<keyword evidence="2" id="KW-0378">Hydrolase</keyword>
<dbReference type="AlphaFoldDB" id="A0A5C6V2D3"/>
<dbReference type="CDD" id="cd01994">
    <property type="entry name" value="AANH_PF0828-like"/>
    <property type="match status" value="1"/>
</dbReference>
<dbReference type="Gene3D" id="3.40.50.620">
    <property type="entry name" value="HUPs"/>
    <property type="match status" value="1"/>
</dbReference>
<dbReference type="InterPro" id="IPR002761">
    <property type="entry name" value="Diphthami_syn_dom"/>
</dbReference>
<protein>
    <submittedName>
        <fullName evidence="2">Adenine nucleotide alpha hydrolase</fullName>
    </submittedName>
</protein>
<dbReference type="Proteomes" id="UP000321168">
    <property type="component" value="Unassembled WGS sequence"/>
</dbReference>
<sequence>MSKSFMNWSSGKDACYSLLAIKPHLKPELLFTTISKELQRVSMHGLHKSLLEQQAKALNIPLRIAELEKSSSHAAYEKLMQEEMAQLKAQGFETAIFGDIFLEDLKLYRERMLSTVPMEAHFPLWKKDSKILAKEIIKSGIKAIVVCVDGQKLPEDFAGRIYNEQFLNDLPEKIDPCGENGEFHTFCFDGPMFKNPVDFELGGINKSTYPVPKGSESHLTEYVFYFRDLIAKHG</sequence>
<comment type="caution">
    <text evidence="2">The sequence shown here is derived from an EMBL/GenBank/DDBJ whole genome shotgun (WGS) entry which is preliminary data.</text>
</comment>
<dbReference type="InterPro" id="IPR014729">
    <property type="entry name" value="Rossmann-like_a/b/a_fold"/>
</dbReference>
<reference evidence="2 3" key="1">
    <citation type="submission" date="2019-08" db="EMBL/GenBank/DDBJ databases">
        <title>Genome of Luteibaculum oceani JCM 18817.</title>
        <authorList>
            <person name="Bowman J.P."/>
        </authorList>
    </citation>
    <scope>NUCLEOTIDE SEQUENCE [LARGE SCALE GENOMIC DNA]</scope>
    <source>
        <strain evidence="2 3">JCM 18817</strain>
    </source>
</reference>
<dbReference type="SUPFAM" id="SSF52402">
    <property type="entry name" value="Adenine nucleotide alpha hydrolases-like"/>
    <property type="match status" value="1"/>
</dbReference>
<dbReference type="RefSeq" id="WP_147014653.1">
    <property type="nucleotide sequence ID" value="NZ_VORB01000006.1"/>
</dbReference>
<evidence type="ECO:0000259" key="1">
    <source>
        <dbReference type="Pfam" id="PF01902"/>
    </source>
</evidence>
<accession>A0A5C6V2D3</accession>
<dbReference type="Pfam" id="PF01902">
    <property type="entry name" value="Diphthami_syn_2"/>
    <property type="match status" value="1"/>
</dbReference>
<dbReference type="GO" id="GO:0016787">
    <property type="term" value="F:hydrolase activity"/>
    <property type="evidence" value="ECO:0007669"/>
    <property type="project" value="UniProtKB-KW"/>
</dbReference>
<dbReference type="OrthoDB" id="3572539at2"/>
<proteinExistence type="predicted"/>
<evidence type="ECO:0000313" key="3">
    <source>
        <dbReference type="Proteomes" id="UP000321168"/>
    </source>
</evidence>
<dbReference type="EMBL" id="VORB01000006">
    <property type="protein sequence ID" value="TXC78626.1"/>
    <property type="molecule type" value="Genomic_DNA"/>
</dbReference>
<evidence type="ECO:0000313" key="2">
    <source>
        <dbReference type="EMBL" id="TXC78626.1"/>
    </source>
</evidence>
<feature type="domain" description="Diphthamide synthase" evidence="1">
    <location>
        <begin position="3"/>
        <end position="198"/>
    </location>
</feature>
<organism evidence="2 3">
    <name type="scientific">Luteibaculum oceani</name>
    <dbReference type="NCBI Taxonomy" id="1294296"/>
    <lineage>
        <taxon>Bacteria</taxon>
        <taxon>Pseudomonadati</taxon>
        <taxon>Bacteroidota</taxon>
        <taxon>Flavobacteriia</taxon>
        <taxon>Flavobacteriales</taxon>
        <taxon>Luteibaculaceae</taxon>
        <taxon>Luteibaculum</taxon>
    </lineage>
</organism>
<keyword evidence="3" id="KW-1185">Reference proteome</keyword>
<dbReference type="Gene3D" id="3.90.1490.10">
    <property type="entry name" value="putative n-type atp pyrophosphatase, domain 2"/>
    <property type="match status" value="1"/>
</dbReference>
<name>A0A5C6V2D3_9FLAO</name>
<gene>
    <name evidence="2" type="ORF">FRX97_07880</name>
</gene>